<feature type="chain" id="PRO_5041932775" evidence="4">
    <location>
        <begin position="24"/>
        <end position="487"/>
    </location>
</feature>
<dbReference type="FunFam" id="3.80.10.10:FF:001164">
    <property type="entry name" value="GH01279p"/>
    <property type="match status" value="1"/>
</dbReference>
<dbReference type="InterPro" id="IPR032675">
    <property type="entry name" value="LRR_dom_sf"/>
</dbReference>
<proteinExistence type="predicted"/>
<dbReference type="AlphaFoldDB" id="A0AAD8C623"/>
<keyword evidence="6" id="KW-1185">Reference proteome</keyword>
<evidence type="ECO:0000256" key="3">
    <source>
        <dbReference type="ARBA" id="ARBA00022737"/>
    </source>
</evidence>
<sequence>MHTVNIGCIYCFVWTIILRNVAGQCPSGCSQCVPGDIAVCASVCPSKVQLPTDITTYVQTGRGACNVTPTWLLKTDDFIPYTNLQNVSITHSNVSSLDNADPPFEHLKNLKSLSLAHNIFRTIDKQFINLTTLEDLDLSNNFIGIMQDRSLSSLIYLKSLNLEHNRINSLSSEKFSGLDSLQNLVLSHNPISSIDTDTFQQLQNIETIELQDAQIKSIDPGWFHGITRLKHIDLSKNSISSINDDSFVGTSLDDLDLSYNHLTSVPVTAIQRSSQFLIKLSLAHNQIASISNSDLKDFTFGTLDLSDNQITHISKDLFDNVNIIETINLSCNPITSIDDGALTQLQLAQKLVDLSKTNLMSLPRSTENWLASTFTTVNLNNTKWQCDCAMLWFARITSRTNIVSPTCGATTKYAGQLVSIAVQQLEKDCMTTTKTTRTTTPKNDKLTRTKNTATTIKDKSKITITKPTKGRTSVSSFTLTSFVMPSK</sequence>
<dbReference type="PROSITE" id="PS51450">
    <property type="entry name" value="LRR"/>
    <property type="match status" value="4"/>
</dbReference>
<evidence type="ECO:0000256" key="2">
    <source>
        <dbReference type="ARBA" id="ARBA00022729"/>
    </source>
</evidence>
<evidence type="ECO:0000313" key="5">
    <source>
        <dbReference type="EMBL" id="KAK0066249.1"/>
    </source>
</evidence>
<dbReference type="Gene3D" id="3.80.10.10">
    <property type="entry name" value="Ribonuclease Inhibitor"/>
    <property type="match status" value="3"/>
</dbReference>
<dbReference type="EMBL" id="JASAOG010000011">
    <property type="protein sequence ID" value="KAK0066249.1"/>
    <property type="molecule type" value="Genomic_DNA"/>
</dbReference>
<reference evidence="5" key="1">
    <citation type="journal article" date="2023" name="PLoS Negl. Trop. Dis.">
        <title>A genome sequence for Biomphalaria pfeifferi, the major vector snail for the human-infecting parasite Schistosoma mansoni.</title>
        <authorList>
            <person name="Bu L."/>
            <person name="Lu L."/>
            <person name="Laidemitt M.R."/>
            <person name="Zhang S.M."/>
            <person name="Mutuku M."/>
            <person name="Mkoji G."/>
            <person name="Steinauer M."/>
            <person name="Loker E.S."/>
        </authorList>
    </citation>
    <scope>NUCLEOTIDE SEQUENCE</scope>
    <source>
        <strain evidence="5">KasaAsao</strain>
    </source>
</reference>
<accession>A0AAD8C623</accession>
<keyword evidence="3" id="KW-0677">Repeat</keyword>
<dbReference type="Proteomes" id="UP001233172">
    <property type="component" value="Unassembled WGS sequence"/>
</dbReference>
<dbReference type="InterPro" id="IPR050328">
    <property type="entry name" value="Dev_Immune_Receptor"/>
</dbReference>
<dbReference type="SMART" id="SM00369">
    <property type="entry name" value="LRR_TYP"/>
    <property type="match status" value="9"/>
</dbReference>
<evidence type="ECO:0000256" key="4">
    <source>
        <dbReference type="SAM" id="SignalP"/>
    </source>
</evidence>
<comment type="caution">
    <text evidence="5">The sequence shown here is derived from an EMBL/GenBank/DDBJ whole genome shotgun (WGS) entry which is preliminary data.</text>
</comment>
<dbReference type="InterPro" id="IPR001611">
    <property type="entry name" value="Leu-rich_rpt"/>
</dbReference>
<keyword evidence="2 4" id="KW-0732">Signal</keyword>
<dbReference type="Pfam" id="PF00560">
    <property type="entry name" value="LRR_1"/>
    <property type="match status" value="1"/>
</dbReference>
<feature type="signal peptide" evidence="4">
    <location>
        <begin position="1"/>
        <end position="23"/>
    </location>
</feature>
<dbReference type="Pfam" id="PF13855">
    <property type="entry name" value="LRR_8"/>
    <property type="match status" value="3"/>
</dbReference>
<dbReference type="SUPFAM" id="SSF52058">
    <property type="entry name" value="L domain-like"/>
    <property type="match status" value="1"/>
</dbReference>
<dbReference type="InterPro" id="IPR003591">
    <property type="entry name" value="Leu-rich_rpt_typical-subtyp"/>
</dbReference>
<keyword evidence="1" id="KW-0433">Leucine-rich repeat</keyword>
<dbReference type="PANTHER" id="PTHR24373">
    <property type="entry name" value="SLIT RELATED LEUCINE-RICH REPEAT NEURONAL PROTEIN"/>
    <property type="match status" value="1"/>
</dbReference>
<gene>
    <name evidence="5" type="ORF">Bpfe_004370</name>
</gene>
<dbReference type="PANTHER" id="PTHR24373:SF392">
    <property type="entry name" value="NEPHROCAN"/>
    <property type="match status" value="1"/>
</dbReference>
<organism evidence="5 6">
    <name type="scientific">Biomphalaria pfeifferi</name>
    <name type="common">Bloodfluke planorb</name>
    <name type="synonym">Freshwater snail</name>
    <dbReference type="NCBI Taxonomy" id="112525"/>
    <lineage>
        <taxon>Eukaryota</taxon>
        <taxon>Metazoa</taxon>
        <taxon>Spiralia</taxon>
        <taxon>Lophotrochozoa</taxon>
        <taxon>Mollusca</taxon>
        <taxon>Gastropoda</taxon>
        <taxon>Heterobranchia</taxon>
        <taxon>Euthyneura</taxon>
        <taxon>Panpulmonata</taxon>
        <taxon>Hygrophila</taxon>
        <taxon>Lymnaeoidea</taxon>
        <taxon>Planorbidae</taxon>
        <taxon>Biomphalaria</taxon>
    </lineage>
</organism>
<reference evidence="5" key="2">
    <citation type="submission" date="2023-04" db="EMBL/GenBank/DDBJ databases">
        <authorList>
            <person name="Bu L."/>
            <person name="Lu L."/>
            <person name="Laidemitt M.R."/>
            <person name="Zhang S.M."/>
            <person name="Mutuku M."/>
            <person name="Mkoji G."/>
            <person name="Steinauer M."/>
            <person name="Loker E.S."/>
        </authorList>
    </citation>
    <scope>NUCLEOTIDE SEQUENCE</scope>
    <source>
        <strain evidence="5">KasaAsao</strain>
        <tissue evidence="5">Whole Snail</tissue>
    </source>
</reference>
<protein>
    <submittedName>
        <fullName evidence="5">Serine-rich adhesin for platelets</fullName>
    </submittedName>
</protein>
<dbReference type="SMART" id="SM00365">
    <property type="entry name" value="LRR_SD22"/>
    <property type="match status" value="4"/>
</dbReference>
<evidence type="ECO:0000313" key="6">
    <source>
        <dbReference type="Proteomes" id="UP001233172"/>
    </source>
</evidence>
<name>A0AAD8C623_BIOPF</name>
<evidence type="ECO:0000256" key="1">
    <source>
        <dbReference type="ARBA" id="ARBA00022614"/>
    </source>
</evidence>